<feature type="non-terminal residue" evidence="1">
    <location>
        <position position="1"/>
    </location>
</feature>
<dbReference type="GO" id="GO:0015774">
    <property type="term" value="P:polysaccharide transport"/>
    <property type="evidence" value="ECO:0007669"/>
    <property type="project" value="InterPro"/>
</dbReference>
<evidence type="ECO:0000313" key="1">
    <source>
        <dbReference type="EMBL" id="PJG57381.1"/>
    </source>
</evidence>
<dbReference type="InterPro" id="IPR007833">
    <property type="entry name" value="Capsule_polysaccharide_synth"/>
</dbReference>
<reference evidence="1 2" key="1">
    <citation type="submission" date="2017-11" db="EMBL/GenBank/DDBJ databases">
        <title>Draft genome sequence of environmental isolate Aeromonas cavernicola sp. nov. MDC 2508.</title>
        <authorList>
            <person name="Colston S.M."/>
            <person name="Navarro A."/>
            <person name="Martinez-Murcia A.J."/>
            <person name="Graf J."/>
        </authorList>
    </citation>
    <scope>NUCLEOTIDE SEQUENCE [LARGE SCALE GENOMIC DNA]</scope>
    <source>
        <strain evidence="1 2">MDC 2508</strain>
    </source>
</reference>
<dbReference type="CDD" id="cd16439">
    <property type="entry name" value="beta_Kdo_transferase_KpsC_2"/>
    <property type="match status" value="1"/>
</dbReference>
<name>A0A2H9U036_9GAMM</name>
<keyword evidence="2" id="KW-1185">Reference proteome</keyword>
<dbReference type="Proteomes" id="UP000235861">
    <property type="component" value="Unassembled WGS sequence"/>
</dbReference>
<keyword evidence="1" id="KW-0808">Transferase</keyword>
<sequence length="369" mass="41521">LGERCEVEEVVALLARQQQPPARWRRLYLVGFSLWKRAFITTFCRHLADELRFVRRPPAQLTGDEQLLVWGSRYPELTSALRVEDGFIRSNGLGSNLCQPSSLCLDPIGIYFDARQPSELEQRLNYQPLGHAALARGDALVALLQASRISKYNVGGACDYQPPHDGRQRVLVVGQVDGDASIVCGSPVIRTNEQLLWAVRAAKPDAHILFKPHPDVVAGNRAGAISAQCLRECVDSEVHGGNLASLYPHIDELHTMTSLSGFEALVQGVKVVTWGQPFYSGWGLTQDVNPPARRQRPLPLAGLVYITLAVYPCYVDWRSGLWCSPEQLIRQLTTQQPTQIAGIRHWQRWQLKLRYFTRTLHNARHFFTL</sequence>
<proteinExistence type="predicted"/>
<dbReference type="Pfam" id="PF05159">
    <property type="entry name" value="Capsule_synth"/>
    <property type="match status" value="2"/>
</dbReference>
<dbReference type="AlphaFoldDB" id="A0A2H9U036"/>
<organism evidence="1 2">
    <name type="scientific">Aeromonas cavernicola</name>
    <dbReference type="NCBI Taxonomy" id="1006623"/>
    <lineage>
        <taxon>Bacteria</taxon>
        <taxon>Pseudomonadati</taxon>
        <taxon>Pseudomonadota</taxon>
        <taxon>Gammaproteobacteria</taxon>
        <taxon>Aeromonadales</taxon>
        <taxon>Aeromonadaceae</taxon>
        <taxon>Aeromonas</taxon>
    </lineage>
</organism>
<protein>
    <submittedName>
        <fullName evidence="1">Beta-3-deoxy-D-manno-oct-2-ulosonic acid transferase</fullName>
    </submittedName>
</protein>
<evidence type="ECO:0000313" key="2">
    <source>
        <dbReference type="Proteomes" id="UP000235861"/>
    </source>
</evidence>
<gene>
    <name evidence="1" type="ORF">CUC53_18315</name>
</gene>
<comment type="caution">
    <text evidence="1">The sequence shown here is derived from an EMBL/GenBank/DDBJ whole genome shotgun (WGS) entry which is preliminary data.</text>
</comment>
<dbReference type="GO" id="GO:0000271">
    <property type="term" value="P:polysaccharide biosynthetic process"/>
    <property type="evidence" value="ECO:0007669"/>
    <property type="project" value="InterPro"/>
</dbReference>
<dbReference type="EMBL" id="PGGC01000252">
    <property type="protein sequence ID" value="PJG57381.1"/>
    <property type="molecule type" value="Genomic_DNA"/>
</dbReference>
<dbReference type="GO" id="GO:0016740">
    <property type="term" value="F:transferase activity"/>
    <property type="evidence" value="ECO:0007669"/>
    <property type="project" value="UniProtKB-KW"/>
</dbReference>
<accession>A0A2H9U036</accession>